<keyword evidence="1" id="KW-0732">Signal</keyword>
<dbReference type="InterPro" id="IPR026444">
    <property type="entry name" value="Secre_tail"/>
</dbReference>
<evidence type="ECO:0000313" key="2">
    <source>
        <dbReference type="EMBL" id="TGD77956.1"/>
    </source>
</evidence>
<proteinExistence type="predicted"/>
<feature type="signal peptide" evidence="1">
    <location>
        <begin position="1"/>
        <end position="21"/>
    </location>
</feature>
<evidence type="ECO:0000313" key="3">
    <source>
        <dbReference type="Proteomes" id="UP000298284"/>
    </source>
</evidence>
<protein>
    <submittedName>
        <fullName evidence="2">T9SS type A sorting domain-containing protein</fullName>
    </submittedName>
</protein>
<organism evidence="2 3">
    <name type="scientific">Hymenobacter wooponensis</name>
    <dbReference type="NCBI Taxonomy" id="1525360"/>
    <lineage>
        <taxon>Bacteria</taxon>
        <taxon>Pseudomonadati</taxon>
        <taxon>Bacteroidota</taxon>
        <taxon>Cytophagia</taxon>
        <taxon>Cytophagales</taxon>
        <taxon>Hymenobacteraceae</taxon>
        <taxon>Hymenobacter</taxon>
    </lineage>
</organism>
<dbReference type="InterPro" id="IPR013783">
    <property type="entry name" value="Ig-like_fold"/>
</dbReference>
<sequence length="475" mass="49912">MKVFYSLLGLCALAEAGFAQGLTNNGGILTVQSGATLYVPGVLDNKTGSTLTNAGTVQVLGDLTNAGTLTSPGRVLLSGAAAQTLTAGGATLGQLEVNNASTQGVTVPDNLTIMQELKLTNGMMRTPASATISLTNAASVVGEATGRYVLGNLRVARDNVTTATDFTNSAIIGGNGQSLGQVVVKRTAGLTTAGTSHGTFNNSKSIDRIWTVTTAQAPTGPVPITLSWLPDNDNGLTDFARVLIWRQASQTAPWNGVGSVANASATRSISTTTTVFDRLTVSNSANPLPVQLISFTAEARATDVLLRWATASEKDNAVFIVEVSTDGQQFRPIGQVAGRGTTSQQTTYTYPDAQASHWASEVLYYRLRQQDTDGTESYSAVQVVKLAAAEKALALEAHPNPFNRELFAHLVLPHAGLTSIALHNTLGQVLFTRRLELPAGTSEVALPEATTLPQGVYFLVVRQADASRIVKVVRE</sequence>
<dbReference type="OrthoDB" id="864963at2"/>
<dbReference type="EMBL" id="SRKZ01000007">
    <property type="protein sequence ID" value="TGD77956.1"/>
    <property type="molecule type" value="Genomic_DNA"/>
</dbReference>
<accession>A0A4Z0MEK2</accession>
<dbReference type="Gene3D" id="2.60.40.10">
    <property type="entry name" value="Immunoglobulins"/>
    <property type="match status" value="1"/>
</dbReference>
<keyword evidence="3" id="KW-1185">Reference proteome</keyword>
<feature type="chain" id="PRO_5021253750" evidence="1">
    <location>
        <begin position="22"/>
        <end position="475"/>
    </location>
</feature>
<dbReference type="NCBIfam" id="TIGR04183">
    <property type="entry name" value="Por_Secre_tail"/>
    <property type="match status" value="1"/>
</dbReference>
<gene>
    <name evidence="2" type="ORF">EU557_21960</name>
</gene>
<dbReference type="Proteomes" id="UP000298284">
    <property type="component" value="Unassembled WGS sequence"/>
</dbReference>
<name>A0A4Z0MEK2_9BACT</name>
<dbReference type="RefSeq" id="WP_135532629.1">
    <property type="nucleotide sequence ID" value="NZ_SRKZ01000007.1"/>
</dbReference>
<dbReference type="AlphaFoldDB" id="A0A4Z0MEK2"/>
<reference evidence="2 3" key="1">
    <citation type="submission" date="2019-04" db="EMBL/GenBank/DDBJ databases">
        <authorList>
            <person name="Feng G."/>
            <person name="Zhang J."/>
            <person name="Zhu H."/>
        </authorList>
    </citation>
    <scope>NUCLEOTIDE SEQUENCE [LARGE SCALE GENOMIC DNA]</scope>
    <source>
        <strain evidence="2 3">JCM 19491</strain>
    </source>
</reference>
<comment type="caution">
    <text evidence="2">The sequence shown here is derived from an EMBL/GenBank/DDBJ whole genome shotgun (WGS) entry which is preliminary data.</text>
</comment>
<evidence type="ECO:0000256" key="1">
    <source>
        <dbReference type="SAM" id="SignalP"/>
    </source>
</evidence>